<sequence>MKFCLVLTLLAIAMACFSSVMNISISRGTTPSAKVIGEWMGKNLPENAVLVNFNWGDFPTIFHANRKQVYLWGMDPAFSVAADPKKTYEMERLLLSPERLSPGRLARLTGAKYAFVLAKREDYVDYLKERGWRPVYETEHGCVFIME</sequence>
<organism evidence="1">
    <name type="scientific">bioreactor metagenome</name>
    <dbReference type="NCBI Taxonomy" id="1076179"/>
    <lineage>
        <taxon>unclassified sequences</taxon>
        <taxon>metagenomes</taxon>
        <taxon>ecological metagenomes</taxon>
    </lineage>
</organism>
<comment type="caution">
    <text evidence="1">The sequence shown here is derived from an EMBL/GenBank/DDBJ whole genome shotgun (WGS) entry which is preliminary data.</text>
</comment>
<gene>
    <name evidence="1" type="ORF">SDC9_183205</name>
</gene>
<accession>A0A645H9M5</accession>
<dbReference type="PROSITE" id="PS51257">
    <property type="entry name" value="PROKAR_LIPOPROTEIN"/>
    <property type="match status" value="1"/>
</dbReference>
<dbReference type="AlphaFoldDB" id="A0A645H9M5"/>
<evidence type="ECO:0000313" key="1">
    <source>
        <dbReference type="EMBL" id="MPN35707.1"/>
    </source>
</evidence>
<dbReference type="EMBL" id="VSSQ01089480">
    <property type="protein sequence ID" value="MPN35707.1"/>
    <property type="molecule type" value="Genomic_DNA"/>
</dbReference>
<proteinExistence type="predicted"/>
<reference evidence="1" key="1">
    <citation type="submission" date="2019-08" db="EMBL/GenBank/DDBJ databases">
        <authorList>
            <person name="Kucharzyk K."/>
            <person name="Murdoch R.W."/>
            <person name="Higgins S."/>
            <person name="Loffler F."/>
        </authorList>
    </citation>
    <scope>NUCLEOTIDE SEQUENCE</scope>
</reference>
<name>A0A645H9M5_9ZZZZ</name>
<protein>
    <submittedName>
        <fullName evidence="1">Uncharacterized protein</fullName>
    </submittedName>
</protein>